<gene>
    <name evidence="6" type="ORF">PVAG01_09755</name>
</gene>
<feature type="transmembrane region" description="Helical" evidence="4">
    <location>
        <begin position="289"/>
        <end position="311"/>
    </location>
</feature>
<comment type="subcellular location">
    <subcellularLocation>
        <location evidence="1">Membrane</location>
        <topology evidence="1">Multi-pass membrane protein</topology>
    </subcellularLocation>
</comment>
<dbReference type="PANTHER" id="PTHR11360">
    <property type="entry name" value="MONOCARBOXYLATE TRANSPORTER"/>
    <property type="match status" value="1"/>
</dbReference>
<evidence type="ECO:0000313" key="6">
    <source>
        <dbReference type="EMBL" id="KAL3419533.1"/>
    </source>
</evidence>
<evidence type="ECO:0000256" key="2">
    <source>
        <dbReference type="ARBA" id="ARBA00006727"/>
    </source>
</evidence>
<feature type="domain" description="Major facilitator superfamily (MFS) profile" evidence="5">
    <location>
        <begin position="294"/>
        <end position="487"/>
    </location>
</feature>
<feature type="transmembrane region" description="Helical" evidence="4">
    <location>
        <begin position="192"/>
        <end position="211"/>
    </location>
</feature>
<feature type="transmembrane region" description="Helical" evidence="4">
    <location>
        <begin position="132"/>
        <end position="153"/>
    </location>
</feature>
<organism evidence="6 7">
    <name type="scientific">Phlyctema vagabunda</name>
    <dbReference type="NCBI Taxonomy" id="108571"/>
    <lineage>
        <taxon>Eukaryota</taxon>
        <taxon>Fungi</taxon>
        <taxon>Dikarya</taxon>
        <taxon>Ascomycota</taxon>
        <taxon>Pezizomycotina</taxon>
        <taxon>Leotiomycetes</taxon>
        <taxon>Helotiales</taxon>
        <taxon>Dermateaceae</taxon>
        <taxon>Phlyctema</taxon>
    </lineage>
</organism>
<keyword evidence="7" id="KW-1185">Reference proteome</keyword>
<feature type="transmembrane region" description="Helical" evidence="4">
    <location>
        <begin position="89"/>
        <end position="112"/>
    </location>
</feature>
<comment type="caution">
    <text evidence="6">The sequence shown here is derived from an EMBL/GenBank/DDBJ whole genome shotgun (WGS) entry which is preliminary data.</text>
</comment>
<keyword evidence="4" id="KW-1133">Transmembrane helix</keyword>
<keyword evidence="4" id="KW-0812">Transmembrane</keyword>
<evidence type="ECO:0000259" key="5">
    <source>
        <dbReference type="PROSITE" id="PS50850"/>
    </source>
</evidence>
<feature type="transmembrane region" description="Helical" evidence="4">
    <location>
        <begin position="251"/>
        <end position="269"/>
    </location>
</feature>
<feature type="transmembrane region" description="Helical" evidence="4">
    <location>
        <begin position="382"/>
        <end position="400"/>
    </location>
</feature>
<dbReference type="InterPro" id="IPR036259">
    <property type="entry name" value="MFS_trans_sf"/>
</dbReference>
<accession>A0ABR4P896</accession>
<dbReference type="InterPro" id="IPR020846">
    <property type="entry name" value="MFS_dom"/>
</dbReference>
<evidence type="ECO:0000256" key="4">
    <source>
        <dbReference type="SAM" id="Phobius"/>
    </source>
</evidence>
<feature type="transmembrane region" description="Helical" evidence="4">
    <location>
        <begin position="357"/>
        <end position="376"/>
    </location>
</feature>
<dbReference type="Proteomes" id="UP001629113">
    <property type="component" value="Unassembled WGS sequence"/>
</dbReference>
<dbReference type="Pfam" id="PF07690">
    <property type="entry name" value="MFS_1"/>
    <property type="match status" value="1"/>
</dbReference>
<dbReference type="EMBL" id="JBFCZG010000008">
    <property type="protein sequence ID" value="KAL3419533.1"/>
    <property type="molecule type" value="Genomic_DNA"/>
</dbReference>
<evidence type="ECO:0000256" key="1">
    <source>
        <dbReference type="ARBA" id="ARBA00004141"/>
    </source>
</evidence>
<feature type="transmembrane region" description="Helical" evidence="4">
    <location>
        <begin position="460"/>
        <end position="481"/>
    </location>
</feature>
<feature type="transmembrane region" description="Helical" evidence="4">
    <location>
        <begin position="218"/>
        <end position="239"/>
    </location>
</feature>
<protein>
    <submittedName>
        <fullName evidence="6">Major facilitator superfamily transporter</fullName>
    </submittedName>
</protein>
<feature type="transmembrane region" description="Helical" evidence="4">
    <location>
        <begin position="421"/>
        <end position="440"/>
    </location>
</feature>
<dbReference type="Gene3D" id="1.20.1250.20">
    <property type="entry name" value="MFS general substrate transporter like domains"/>
    <property type="match status" value="2"/>
</dbReference>
<dbReference type="PROSITE" id="PS50850">
    <property type="entry name" value="MFS"/>
    <property type="match status" value="1"/>
</dbReference>
<reference evidence="6 7" key="1">
    <citation type="submission" date="2024-06" db="EMBL/GenBank/DDBJ databases">
        <title>Complete genome of Phlyctema vagabunda strain 19-DSS-EL-015.</title>
        <authorList>
            <person name="Fiorenzani C."/>
        </authorList>
    </citation>
    <scope>NUCLEOTIDE SEQUENCE [LARGE SCALE GENOMIC DNA]</scope>
    <source>
        <strain evidence="6 7">19-DSS-EL-015</strain>
    </source>
</reference>
<feature type="region of interest" description="Disordered" evidence="3">
    <location>
        <begin position="59"/>
        <end position="83"/>
    </location>
</feature>
<name>A0ABR4P896_9HELO</name>
<feature type="transmembrane region" description="Helical" evidence="4">
    <location>
        <begin position="165"/>
        <end position="186"/>
    </location>
</feature>
<dbReference type="PANTHER" id="PTHR11360:SF287">
    <property type="entry name" value="MFS MONOCARBOXYLATE TRANSPORTER"/>
    <property type="match status" value="1"/>
</dbReference>
<dbReference type="InterPro" id="IPR050327">
    <property type="entry name" value="Proton-linked_MCT"/>
</dbReference>
<evidence type="ECO:0000313" key="7">
    <source>
        <dbReference type="Proteomes" id="UP001629113"/>
    </source>
</evidence>
<dbReference type="InterPro" id="IPR011701">
    <property type="entry name" value="MFS"/>
</dbReference>
<keyword evidence="4" id="KW-0472">Membrane</keyword>
<dbReference type="SUPFAM" id="SSF103473">
    <property type="entry name" value="MFS general substrate transporter"/>
    <property type="match status" value="1"/>
</dbReference>
<comment type="similarity">
    <text evidence="2">Belongs to the major facilitator superfamily. Monocarboxylate porter (TC 2.A.1.13) family.</text>
</comment>
<feature type="transmembrane region" description="Helical" evidence="4">
    <location>
        <begin position="331"/>
        <end position="350"/>
    </location>
</feature>
<proteinExistence type="inferred from homology"/>
<sequence>MDPDDGIELRDWQPEWDRGMSTEPTWATIEETPTATQATLHSIILLFPQTPTLRESVENLRQQGEAEDVEAGRSSSPDSTDVPPQDGGLLAWWFLACCFMVEVLVWGFLFSFGIFQDYYSTTEPFKSDYSKIATIGTTASGITYMAGALLFVFNKWPRLARLSTIFGLPIMACAIVAASFATRVWHLVLTQGILYACGASVLYYASILYMDDWFDKRAGLAFGIMWAGTGVGGLIIPFIMKSLLKGFGIEIALRAYAVLLLIFALPLMVFLRPRIPQSQVTQPPQSTSFFLGSTFWIFQFANIVQSLGFFLPEIYLPSFARALGLSEWEGTLLIGLTNFFGVISAVMIGWMTDRYDVSTIIALSTVLGAVWVLLLWGLATNLTYLCFFSVLYGLCAGGFTSTYTGMAKEMKRMDDTISKGLLIGILSAGRGIGALVSGPVSEKLMEPHALEAITRGYGSGYTGLIVLSGTTGLVVAVTASAKRLGWI</sequence>
<evidence type="ECO:0000256" key="3">
    <source>
        <dbReference type="SAM" id="MobiDB-lite"/>
    </source>
</evidence>